<dbReference type="EMBL" id="UHDZ01000001">
    <property type="protein sequence ID" value="SUM67387.1"/>
    <property type="molecule type" value="Genomic_DNA"/>
</dbReference>
<sequence length="236" mass="27517">MFGTKKMTSQTFINEKNIIKNKDIYYGAYSRYLSDIIRVILGVLPFFLSAQTFLLDKKSNAYKTIHTKTISSHQIIFIRTCSIMTLACLPVLLFSFYFIIKLSIIHQVSLKAILIFYKILILWTTPTLLFTIALGILLTIMFHSYLGVIVQIVIWFTNLNIGANAVEGHYGYLLIPRHNTLFNARYFYNNYNELLMNRISYCCLDIIIILISIWIFDLKRRGVTRNGEVTFHRNQN</sequence>
<gene>
    <name evidence="2" type="ORF">NCTC11807_00183</name>
</gene>
<feature type="transmembrane region" description="Helical" evidence="1">
    <location>
        <begin position="36"/>
        <end position="55"/>
    </location>
</feature>
<feature type="transmembrane region" description="Helical" evidence="1">
    <location>
        <begin position="76"/>
        <end position="100"/>
    </location>
</feature>
<evidence type="ECO:0000313" key="3">
    <source>
        <dbReference type="Proteomes" id="UP000255425"/>
    </source>
</evidence>
<protein>
    <submittedName>
        <fullName evidence="2">Membrane protein</fullName>
    </submittedName>
</protein>
<proteinExistence type="predicted"/>
<evidence type="ECO:0000313" key="2">
    <source>
        <dbReference type="EMBL" id="SUM67387.1"/>
    </source>
</evidence>
<keyword evidence="1" id="KW-0472">Membrane</keyword>
<keyword evidence="3" id="KW-1185">Reference proteome</keyword>
<evidence type="ECO:0000256" key="1">
    <source>
        <dbReference type="SAM" id="Phobius"/>
    </source>
</evidence>
<dbReference type="Proteomes" id="UP000255425">
    <property type="component" value="Unassembled WGS sequence"/>
</dbReference>
<feature type="transmembrane region" description="Helical" evidence="1">
    <location>
        <begin position="198"/>
        <end position="216"/>
    </location>
</feature>
<keyword evidence="1" id="KW-1133">Transmembrane helix</keyword>
<name>A0A380GZ22_9STAP</name>
<organism evidence="2 3">
    <name type="scientific">Staphylococcus saccharolyticus</name>
    <dbReference type="NCBI Taxonomy" id="33028"/>
    <lineage>
        <taxon>Bacteria</taxon>
        <taxon>Bacillati</taxon>
        <taxon>Bacillota</taxon>
        <taxon>Bacilli</taxon>
        <taxon>Bacillales</taxon>
        <taxon>Staphylococcaceae</taxon>
        <taxon>Staphylococcus</taxon>
    </lineage>
</organism>
<keyword evidence="1" id="KW-0812">Transmembrane</keyword>
<dbReference type="AlphaFoldDB" id="A0A380GZ22"/>
<reference evidence="2 3" key="1">
    <citation type="submission" date="2018-06" db="EMBL/GenBank/DDBJ databases">
        <authorList>
            <consortium name="Pathogen Informatics"/>
            <person name="Doyle S."/>
        </authorList>
    </citation>
    <scope>NUCLEOTIDE SEQUENCE [LARGE SCALE GENOMIC DNA]</scope>
    <source>
        <strain evidence="2 3">NCTC11807</strain>
    </source>
</reference>
<feature type="transmembrane region" description="Helical" evidence="1">
    <location>
        <begin position="145"/>
        <end position="166"/>
    </location>
</feature>
<accession>A0A380GZ22</accession>
<dbReference type="RefSeq" id="WP_238394098.1">
    <property type="nucleotide sequence ID" value="NZ_JAENGV010000001.1"/>
</dbReference>
<feature type="transmembrane region" description="Helical" evidence="1">
    <location>
        <begin position="112"/>
        <end position="138"/>
    </location>
</feature>